<organism evidence="5 6">
    <name type="scientific">Catellatospora coxensis</name>
    <dbReference type="NCBI Taxonomy" id="310354"/>
    <lineage>
        <taxon>Bacteria</taxon>
        <taxon>Bacillati</taxon>
        <taxon>Actinomycetota</taxon>
        <taxon>Actinomycetes</taxon>
        <taxon>Micromonosporales</taxon>
        <taxon>Micromonosporaceae</taxon>
        <taxon>Catellatospora</taxon>
    </lineage>
</organism>
<dbReference type="InterPro" id="IPR001845">
    <property type="entry name" value="HTH_ArsR_DNA-bd_dom"/>
</dbReference>
<gene>
    <name evidence="5" type="ORF">Cco03nite_05320</name>
</gene>
<dbReference type="InterPro" id="IPR036388">
    <property type="entry name" value="WH-like_DNA-bd_sf"/>
</dbReference>
<evidence type="ECO:0000256" key="1">
    <source>
        <dbReference type="ARBA" id="ARBA00023015"/>
    </source>
</evidence>
<dbReference type="InterPro" id="IPR051011">
    <property type="entry name" value="Metal_resp_trans_reg"/>
</dbReference>
<dbReference type="EMBL" id="BONI01000004">
    <property type="protein sequence ID" value="GIG03832.1"/>
    <property type="molecule type" value="Genomic_DNA"/>
</dbReference>
<name>A0A8J3KPS9_9ACTN</name>
<feature type="domain" description="HTH arsR-type" evidence="4">
    <location>
        <begin position="250"/>
        <end position="325"/>
    </location>
</feature>
<keyword evidence="2" id="KW-0238">DNA-binding</keyword>
<dbReference type="InterPro" id="IPR045981">
    <property type="entry name" value="DUF5937"/>
</dbReference>
<dbReference type="InterPro" id="IPR036390">
    <property type="entry name" value="WH_DNA-bd_sf"/>
</dbReference>
<comment type="caution">
    <text evidence="5">The sequence shown here is derived from an EMBL/GenBank/DDBJ whole genome shotgun (WGS) entry which is preliminary data.</text>
</comment>
<evidence type="ECO:0000313" key="6">
    <source>
        <dbReference type="Proteomes" id="UP000630887"/>
    </source>
</evidence>
<dbReference type="PANTHER" id="PTHR43132:SF6">
    <property type="entry name" value="HTH-TYPE TRANSCRIPTIONAL REPRESSOR CZRA"/>
    <property type="match status" value="1"/>
</dbReference>
<dbReference type="Pfam" id="PF19361">
    <property type="entry name" value="DUF5937"/>
    <property type="match status" value="1"/>
</dbReference>
<proteinExistence type="predicted"/>
<dbReference type="SUPFAM" id="SSF46785">
    <property type="entry name" value="Winged helix' DNA-binding domain"/>
    <property type="match status" value="1"/>
</dbReference>
<evidence type="ECO:0000259" key="4">
    <source>
        <dbReference type="SMART" id="SM00418"/>
    </source>
</evidence>
<dbReference type="Pfam" id="PF12840">
    <property type="entry name" value="HTH_20"/>
    <property type="match status" value="1"/>
</dbReference>
<evidence type="ECO:0000313" key="5">
    <source>
        <dbReference type="EMBL" id="GIG03832.1"/>
    </source>
</evidence>
<evidence type="ECO:0000256" key="3">
    <source>
        <dbReference type="ARBA" id="ARBA00023163"/>
    </source>
</evidence>
<dbReference type="GO" id="GO:0003677">
    <property type="term" value="F:DNA binding"/>
    <property type="evidence" value="ECO:0007669"/>
    <property type="project" value="UniProtKB-KW"/>
</dbReference>
<dbReference type="InterPro" id="IPR011991">
    <property type="entry name" value="ArsR-like_HTH"/>
</dbReference>
<dbReference type="Gene3D" id="1.10.10.10">
    <property type="entry name" value="Winged helix-like DNA-binding domain superfamily/Winged helix DNA-binding domain"/>
    <property type="match status" value="1"/>
</dbReference>
<sequence>MLRFEVTADDLLHSRFAISPLFELDSLIRILAGLSREQRLPPGWAARLRPAYERLAADPAMRAVVALHSPHRGPGFLAPPPAGLAQTIDDDLAAVRATPLALARRDIRDCLARRDCHDPAALAVLHDADVTGLLADLLERAWYDLLAADWLRLRVICERDVLQRSADLGRSGWAAAFDGLPRVRWRDGGIEIPRLLDARVDVAGRGLLLVPSVFIWPAVAAHSEQPWHPSIIYAARGVAALWEPDPPPAEALAALVGKARARLLEALSEPASTTQLARSLGFAPGAVGDHLAVLLRAGLVDRTRSGRSVLYRRTPLGDALTATASL</sequence>
<accession>A0A8J3KPS9</accession>
<keyword evidence="1" id="KW-0805">Transcription regulation</keyword>
<protein>
    <submittedName>
        <fullName evidence="5">Transcriptional regulator</fullName>
    </submittedName>
</protein>
<reference evidence="5 6" key="1">
    <citation type="submission" date="2021-01" db="EMBL/GenBank/DDBJ databases">
        <title>Whole genome shotgun sequence of Catellatospora coxensis NBRC 107359.</title>
        <authorList>
            <person name="Komaki H."/>
            <person name="Tamura T."/>
        </authorList>
    </citation>
    <scope>NUCLEOTIDE SEQUENCE [LARGE SCALE GENOMIC DNA]</scope>
    <source>
        <strain evidence="5 6">NBRC 107359</strain>
    </source>
</reference>
<dbReference type="GO" id="GO:0003700">
    <property type="term" value="F:DNA-binding transcription factor activity"/>
    <property type="evidence" value="ECO:0007669"/>
    <property type="project" value="InterPro"/>
</dbReference>
<dbReference type="PANTHER" id="PTHR43132">
    <property type="entry name" value="ARSENICAL RESISTANCE OPERON REPRESSOR ARSR-RELATED"/>
    <property type="match status" value="1"/>
</dbReference>
<keyword evidence="3" id="KW-0804">Transcription</keyword>
<dbReference type="AlphaFoldDB" id="A0A8J3KPS9"/>
<dbReference type="CDD" id="cd00090">
    <property type="entry name" value="HTH_ARSR"/>
    <property type="match status" value="1"/>
</dbReference>
<dbReference type="RefSeq" id="WP_203688309.1">
    <property type="nucleotide sequence ID" value="NZ_BAAALC010000093.1"/>
</dbReference>
<dbReference type="SMART" id="SM00418">
    <property type="entry name" value="HTH_ARSR"/>
    <property type="match status" value="1"/>
</dbReference>
<dbReference type="Proteomes" id="UP000630887">
    <property type="component" value="Unassembled WGS sequence"/>
</dbReference>
<keyword evidence="6" id="KW-1185">Reference proteome</keyword>
<evidence type="ECO:0000256" key="2">
    <source>
        <dbReference type="ARBA" id="ARBA00023125"/>
    </source>
</evidence>